<evidence type="ECO:0000313" key="2">
    <source>
        <dbReference type="Proteomes" id="UP000224130"/>
    </source>
</evidence>
<dbReference type="AlphaFoldDB" id="A0A2A9ET57"/>
<protein>
    <submittedName>
        <fullName evidence="1">Uncharacterized protein</fullName>
    </submittedName>
</protein>
<gene>
    <name evidence="1" type="ORF">ATJ88_0398</name>
</gene>
<proteinExistence type="predicted"/>
<dbReference type="EMBL" id="PDJJ01000001">
    <property type="protein sequence ID" value="PFG41756.1"/>
    <property type="molecule type" value="Genomic_DNA"/>
</dbReference>
<evidence type="ECO:0000313" key="1">
    <source>
        <dbReference type="EMBL" id="PFG41756.1"/>
    </source>
</evidence>
<dbReference type="RefSeq" id="WP_098462372.1">
    <property type="nucleotide sequence ID" value="NZ_PDJJ01000001.1"/>
</dbReference>
<dbReference type="Proteomes" id="UP000224130">
    <property type="component" value="Unassembled WGS sequence"/>
</dbReference>
<dbReference type="OrthoDB" id="3696282at2"/>
<name>A0A2A9ET57_9MICO</name>
<organism evidence="1 2">
    <name type="scientific">Isoptericola jiangsuensis</name>
    <dbReference type="NCBI Taxonomy" id="548579"/>
    <lineage>
        <taxon>Bacteria</taxon>
        <taxon>Bacillati</taxon>
        <taxon>Actinomycetota</taxon>
        <taxon>Actinomycetes</taxon>
        <taxon>Micrococcales</taxon>
        <taxon>Promicromonosporaceae</taxon>
        <taxon>Isoptericola</taxon>
    </lineage>
</organism>
<comment type="caution">
    <text evidence="1">The sequence shown here is derived from an EMBL/GenBank/DDBJ whole genome shotgun (WGS) entry which is preliminary data.</text>
</comment>
<sequence length="86" mass="9757">MIIGRQFTGTVSPGQTRTWFTHSWNANHTVSWQVVPTAPAVDGNAQVEWRVRSTRQAPGLIKWFIEVRNVTNVTVTFDARYAILNT</sequence>
<reference evidence="1 2" key="1">
    <citation type="submission" date="2017-10" db="EMBL/GenBank/DDBJ databases">
        <title>Sequencing the genomes of 1000 actinobacteria strains.</title>
        <authorList>
            <person name="Klenk H.-P."/>
        </authorList>
    </citation>
    <scope>NUCLEOTIDE SEQUENCE [LARGE SCALE GENOMIC DNA]</scope>
    <source>
        <strain evidence="1 2">DSM 21863</strain>
    </source>
</reference>
<accession>A0A2A9ET57</accession>
<keyword evidence="2" id="KW-1185">Reference proteome</keyword>